<evidence type="ECO:0000313" key="4">
    <source>
        <dbReference type="Proteomes" id="UP000220527"/>
    </source>
</evidence>
<feature type="transmembrane region" description="Helical" evidence="2">
    <location>
        <begin position="31"/>
        <end position="50"/>
    </location>
</feature>
<gene>
    <name evidence="3" type="ORF">CJ255_04860</name>
</gene>
<organism evidence="3 4">
    <name type="scientific">Candidatus Viridilinea mediisalina</name>
    <dbReference type="NCBI Taxonomy" id="2024553"/>
    <lineage>
        <taxon>Bacteria</taxon>
        <taxon>Bacillati</taxon>
        <taxon>Chloroflexota</taxon>
        <taxon>Chloroflexia</taxon>
        <taxon>Chloroflexales</taxon>
        <taxon>Chloroflexineae</taxon>
        <taxon>Oscillochloridaceae</taxon>
        <taxon>Candidatus Viridilinea</taxon>
    </lineage>
</organism>
<evidence type="ECO:0000256" key="2">
    <source>
        <dbReference type="SAM" id="Phobius"/>
    </source>
</evidence>
<evidence type="ECO:0008006" key="5">
    <source>
        <dbReference type="Google" id="ProtNLM"/>
    </source>
</evidence>
<dbReference type="OrthoDB" id="162896at2"/>
<proteinExistence type="predicted"/>
<dbReference type="Pfam" id="PF04203">
    <property type="entry name" value="Sortase"/>
    <property type="match status" value="1"/>
</dbReference>
<keyword evidence="2" id="KW-1133">Transmembrane helix</keyword>
<keyword evidence="2" id="KW-0812">Transmembrane</keyword>
<protein>
    <recommendedName>
        <fullName evidence="5">Sortase</fullName>
    </recommendedName>
</protein>
<dbReference type="EMBL" id="NQWI01000014">
    <property type="protein sequence ID" value="PDW04163.1"/>
    <property type="molecule type" value="Genomic_DNA"/>
</dbReference>
<accession>A0A2A6RMJ4</accession>
<keyword evidence="4" id="KW-1185">Reference proteome</keyword>
<dbReference type="InterPro" id="IPR023365">
    <property type="entry name" value="Sortase_dom-sf"/>
</dbReference>
<evidence type="ECO:0000313" key="3">
    <source>
        <dbReference type="EMBL" id="PDW04163.1"/>
    </source>
</evidence>
<dbReference type="Proteomes" id="UP000220527">
    <property type="component" value="Unassembled WGS sequence"/>
</dbReference>
<dbReference type="Gene3D" id="2.40.260.10">
    <property type="entry name" value="Sortase"/>
    <property type="match status" value="1"/>
</dbReference>
<keyword evidence="1" id="KW-0378">Hydrolase</keyword>
<dbReference type="SUPFAM" id="SSF63817">
    <property type="entry name" value="Sortase"/>
    <property type="match status" value="1"/>
</dbReference>
<dbReference type="InterPro" id="IPR005754">
    <property type="entry name" value="Sortase"/>
</dbReference>
<comment type="caution">
    <text evidence="3">The sequence shown here is derived from an EMBL/GenBank/DDBJ whole genome shotgun (WGS) entry which is preliminary data.</text>
</comment>
<dbReference type="CDD" id="cd00004">
    <property type="entry name" value="Sortase"/>
    <property type="match status" value="1"/>
</dbReference>
<dbReference type="GO" id="GO:0016787">
    <property type="term" value="F:hydrolase activity"/>
    <property type="evidence" value="ECO:0007669"/>
    <property type="project" value="UniProtKB-KW"/>
</dbReference>
<keyword evidence="2" id="KW-0472">Membrane</keyword>
<dbReference type="RefSeq" id="WP_097642968.1">
    <property type="nucleotide sequence ID" value="NZ_NQWI01000014.1"/>
</dbReference>
<reference evidence="4" key="1">
    <citation type="submission" date="2017-08" db="EMBL/GenBank/DDBJ databases">
        <authorList>
            <person name="Grouzdev D.S."/>
            <person name="Gaisin V.A."/>
            <person name="Rysina M.S."/>
            <person name="Gorlenko V.M."/>
        </authorList>
    </citation>
    <scope>NUCLEOTIDE SEQUENCE [LARGE SCALE GENOMIC DNA]</scope>
    <source>
        <strain evidence="4">Kir15-3F</strain>
    </source>
</reference>
<sequence length="279" mass="30558">MFQFNLLKTRKVAEEYPYTLGQRVQWTLSNLLILAGFYLLLYVGGMYAYIEHQRAAARGDSELEVSHILVRAPSLPVLPTAPVRPDPISSNAREPVVVATQPNNGQLVGVRPEPSQIIQPTSVERVILPSILVDAKVIEVGWDLIEHAGELVSVWQVAEFAVGQHKGSANPGEGGNIVLAGHVGGYGQVFRDLFYVLPGDEVVLHSNGQVYHYTVSERLIVDEEGPHVTTEQRHANAQLIAPTDHEVVTLVTCWPASGPDKFTQRVIIRAVPNDAQRGG</sequence>
<dbReference type="AlphaFoldDB" id="A0A2A6RMJ4"/>
<name>A0A2A6RMJ4_9CHLR</name>
<evidence type="ECO:0000256" key="1">
    <source>
        <dbReference type="ARBA" id="ARBA00022801"/>
    </source>
</evidence>